<comment type="caution">
    <text evidence="1">The sequence shown here is derived from an EMBL/GenBank/DDBJ whole genome shotgun (WGS) entry which is preliminary data.</text>
</comment>
<organism evidence="1 2">
    <name type="scientific">Limosilactobacillus mucosae</name>
    <name type="common">Lactobacillus mucosae</name>
    <dbReference type="NCBI Taxonomy" id="97478"/>
    <lineage>
        <taxon>Bacteria</taxon>
        <taxon>Bacillati</taxon>
        <taxon>Bacillota</taxon>
        <taxon>Bacilli</taxon>
        <taxon>Lactobacillales</taxon>
        <taxon>Lactobacillaceae</taxon>
        <taxon>Limosilactobacillus</taxon>
    </lineage>
</organism>
<name>A0AAJ1HTL6_LIMMU</name>
<reference evidence="1" key="1">
    <citation type="submission" date="2023-01" db="EMBL/GenBank/DDBJ databases">
        <title>Genome analysis of 13 Lactobacillus isolated from gut of wild boar.</title>
        <authorList>
            <person name="Papp P."/>
            <person name="Libisch B."/>
            <person name="Nagy T."/>
            <person name="Olasz F."/>
        </authorList>
    </citation>
    <scope>NUCLEOTIDE SEQUENCE</scope>
    <source>
        <strain evidence="1">F146</strain>
    </source>
</reference>
<dbReference type="RefSeq" id="WP_272225776.1">
    <property type="nucleotide sequence ID" value="NZ_JAQONE010000006.1"/>
</dbReference>
<sequence>MAKVNYSEVQNRVLHLSDLMDDFVDAVEQDMREKNMTNTQCILSIYMLGNYLNNIDSESSSPLVIDIAKDLKGLQIYYHIELLRSFISRYYGTRFDTTETAPISAASLGFKDLLMRESQNFLNITKLVPSPLEIIYLCVGSILSQLQHGASELTQAEVENGRQVISSAKEQKRALLDYLEAFEKAYGDQLKTDGSVQ</sequence>
<dbReference type="Proteomes" id="UP001220670">
    <property type="component" value="Unassembled WGS sequence"/>
</dbReference>
<gene>
    <name evidence="1" type="ORF">PO250_02035</name>
</gene>
<accession>A0AAJ1HTL6</accession>
<protein>
    <submittedName>
        <fullName evidence="1">Uncharacterized protein</fullName>
    </submittedName>
</protein>
<dbReference type="AlphaFoldDB" id="A0AAJ1HTL6"/>
<dbReference type="EMBL" id="JAQONE010000006">
    <property type="protein sequence ID" value="MDC2829116.1"/>
    <property type="molecule type" value="Genomic_DNA"/>
</dbReference>
<evidence type="ECO:0000313" key="1">
    <source>
        <dbReference type="EMBL" id="MDC2829116.1"/>
    </source>
</evidence>
<proteinExistence type="predicted"/>
<evidence type="ECO:0000313" key="2">
    <source>
        <dbReference type="Proteomes" id="UP001220670"/>
    </source>
</evidence>